<sequence>MTRLARRPPPVQYPLQRSAVLGRVLAFSLLTGAAVLAGWVLLGAGSSWGLTLAAGCLWLLAVAGAWHFWHDQFSGAMRWDGQAWALEELTPRGRSWPLEGPPEVLLDMQTQLWVCVSPVGRSRIWLWLERSWQPERWMDLRRAVYSRASPDAGNADETAAAGSRVGRES</sequence>
<reference evidence="4" key="1">
    <citation type="submission" date="2023-07" db="EMBL/GenBank/DDBJ databases">
        <title>Verminephrobacter genomes.</title>
        <authorList>
            <person name="Lund M.B."/>
        </authorList>
    </citation>
    <scope>NUCLEOTIDE SEQUENCE [LARGE SCALE GENOMIC DNA]</scope>
    <source>
        <strain evidence="4">AtM5-05</strain>
    </source>
</reference>
<evidence type="ECO:0000313" key="3">
    <source>
        <dbReference type="EMBL" id="MCW5320417.1"/>
    </source>
</evidence>
<organism evidence="3 4">
    <name type="scientific">Verminephrobacter aporrectodeae subsp. tuberculatae</name>
    <dbReference type="NCBI Taxonomy" id="1110392"/>
    <lineage>
        <taxon>Bacteria</taxon>
        <taxon>Pseudomonadati</taxon>
        <taxon>Pseudomonadota</taxon>
        <taxon>Betaproteobacteria</taxon>
        <taxon>Burkholderiales</taxon>
        <taxon>Comamonadaceae</taxon>
        <taxon>Verminephrobacter</taxon>
    </lineage>
</organism>
<keyword evidence="2" id="KW-0472">Membrane</keyword>
<gene>
    <name evidence="3" type="ORF">D5039_04230</name>
</gene>
<dbReference type="GeneID" id="77321864"/>
<keyword evidence="2" id="KW-0812">Transmembrane</keyword>
<keyword evidence="4" id="KW-1185">Reference proteome</keyword>
<name>A0ABT3KQ17_9BURK</name>
<protein>
    <recommendedName>
        <fullName evidence="5">Toxin CptA</fullName>
    </recommendedName>
</protein>
<dbReference type="RefSeq" id="WP_010101161.1">
    <property type="nucleotide sequence ID" value="NZ_QZCV01000001.1"/>
</dbReference>
<evidence type="ECO:0000313" key="4">
    <source>
        <dbReference type="Proteomes" id="UP001208935"/>
    </source>
</evidence>
<feature type="transmembrane region" description="Helical" evidence="2">
    <location>
        <begin position="48"/>
        <end position="69"/>
    </location>
</feature>
<evidence type="ECO:0000256" key="2">
    <source>
        <dbReference type="SAM" id="Phobius"/>
    </source>
</evidence>
<evidence type="ECO:0008006" key="5">
    <source>
        <dbReference type="Google" id="ProtNLM"/>
    </source>
</evidence>
<keyword evidence="2" id="KW-1133">Transmembrane helix</keyword>
<feature type="region of interest" description="Disordered" evidence="1">
    <location>
        <begin position="150"/>
        <end position="169"/>
    </location>
</feature>
<accession>A0ABT3KQ17</accession>
<proteinExistence type="predicted"/>
<dbReference type="EMBL" id="QZCW01000001">
    <property type="protein sequence ID" value="MCW5320417.1"/>
    <property type="molecule type" value="Genomic_DNA"/>
</dbReference>
<dbReference type="Proteomes" id="UP001208935">
    <property type="component" value="Unassembled WGS sequence"/>
</dbReference>
<comment type="caution">
    <text evidence="3">The sequence shown here is derived from an EMBL/GenBank/DDBJ whole genome shotgun (WGS) entry which is preliminary data.</text>
</comment>
<feature type="transmembrane region" description="Helical" evidence="2">
    <location>
        <begin position="20"/>
        <end position="42"/>
    </location>
</feature>
<evidence type="ECO:0000256" key="1">
    <source>
        <dbReference type="SAM" id="MobiDB-lite"/>
    </source>
</evidence>